<gene>
    <name evidence="1" type="ORF">EWV81_10980</name>
</gene>
<evidence type="ECO:0008006" key="3">
    <source>
        <dbReference type="Google" id="ProtNLM"/>
    </source>
</evidence>
<proteinExistence type="predicted"/>
<comment type="caution">
    <text evidence="1">The sequence shown here is derived from an EMBL/GenBank/DDBJ whole genome shotgun (WGS) entry which is preliminary data.</text>
</comment>
<dbReference type="SUPFAM" id="SSF143847">
    <property type="entry name" value="XisI-like"/>
    <property type="match status" value="1"/>
</dbReference>
<accession>A0A552DUV5</accession>
<evidence type="ECO:0000313" key="2">
    <source>
        <dbReference type="Proteomes" id="UP000319313"/>
    </source>
</evidence>
<dbReference type="Gene3D" id="3.30.310.110">
    <property type="entry name" value="XisI-like"/>
    <property type="match status" value="1"/>
</dbReference>
<dbReference type="AlphaFoldDB" id="A0A552DUV5"/>
<name>A0A552DUV5_MICAE</name>
<dbReference type="EMBL" id="SFBL01000087">
    <property type="protein sequence ID" value="TRU26028.1"/>
    <property type="molecule type" value="Genomic_DNA"/>
</dbReference>
<dbReference type="Pfam" id="PF08869">
    <property type="entry name" value="XisI"/>
    <property type="match status" value="1"/>
</dbReference>
<organism evidence="1 2">
    <name type="scientific">Microcystis aeruginosa Ma_SC_T_19800800_S464</name>
    <dbReference type="NCBI Taxonomy" id="2486257"/>
    <lineage>
        <taxon>Bacteria</taxon>
        <taxon>Bacillati</taxon>
        <taxon>Cyanobacteriota</taxon>
        <taxon>Cyanophyceae</taxon>
        <taxon>Oscillatoriophycideae</taxon>
        <taxon>Chroococcales</taxon>
        <taxon>Microcystaceae</taxon>
        <taxon>Microcystis</taxon>
    </lineage>
</organism>
<reference evidence="1 2" key="1">
    <citation type="submission" date="2019-01" db="EMBL/GenBank/DDBJ databases">
        <title>Coherence of Microcystis species and biogeography revealed through population genomics.</title>
        <authorList>
            <person name="Perez-Carrascal O.M."/>
            <person name="Terrat Y."/>
            <person name="Giani A."/>
            <person name="Fortin N."/>
            <person name="Tromas N."/>
            <person name="Shapiro B.J."/>
        </authorList>
    </citation>
    <scope>NUCLEOTIDE SEQUENCE [LARGE SCALE GENOMIC DNA]</scope>
    <source>
        <strain evidence="1">Ma_SC_T_19800800_S464</strain>
    </source>
</reference>
<evidence type="ECO:0000313" key="1">
    <source>
        <dbReference type="EMBL" id="TRU26028.1"/>
    </source>
</evidence>
<dbReference type="Proteomes" id="UP000319313">
    <property type="component" value="Unassembled WGS sequence"/>
</dbReference>
<dbReference type="InterPro" id="IPR014968">
    <property type="entry name" value="XisI"/>
</dbReference>
<dbReference type="InterPro" id="IPR035943">
    <property type="entry name" value="XisI-like_sf"/>
</dbReference>
<protein>
    <recommendedName>
        <fullName evidence="3">XisI protein</fullName>
    </recommendedName>
</protein>
<sequence length="68" mass="7954">MTGWPQDRWVNTILFYHRLFKDKIVIEDDNFAEGLSPILIQSGIAAEDIINRLSLEQNYPSDRSLLYI</sequence>